<dbReference type="OMA" id="NESDQCH"/>
<dbReference type="Proteomes" id="UP000683925">
    <property type="component" value="Unassembled WGS sequence"/>
</dbReference>
<feature type="region of interest" description="Disordered" evidence="2">
    <location>
        <begin position="115"/>
        <end position="174"/>
    </location>
</feature>
<reference evidence="4" key="1">
    <citation type="submission" date="2021-01" db="EMBL/GenBank/DDBJ databases">
        <authorList>
            <consortium name="Genoscope - CEA"/>
            <person name="William W."/>
        </authorList>
    </citation>
    <scope>NUCLEOTIDE SEQUENCE</scope>
</reference>
<keyword evidence="1" id="KW-0863">Zinc-finger</keyword>
<evidence type="ECO:0000313" key="4">
    <source>
        <dbReference type="EMBL" id="CAD8133770.1"/>
    </source>
</evidence>
<evidence type="ECO:0000256" key="2">
    <source>
        <dbReference type="SAM" id="MobiDB-lite"/>
    </source>
</evidence>
<feature type="region of interest" description="Disordered" evidence="2">
    <location>
        <begin position="32"/>
        <end position="63"/>
    </location>
</feature>
<dbReference type="GO" id="GO:0008270">
    <property type="term" value="F:zinc ion binding"/>
    <property type="evidence" value="ECO:0007669"/>
    <property type="project" value="UniProtKB-KW"/>
</dbReference>
<feature type="compositionally biased region" description="Basic and acidic residues" evidence="2">
    <location>
        <begin position="145"/>
        <end position="157"/>
    </location>
</feature>
<keyword evidence="5" id="KW-1185">Reference proteome</keyword>
<name>A0A8S1S3E5_PAROT</name>
<dbReference type="PROSITE" id="PS50157">
    <property type="entry name" value="ZINC_FINGER_C2H2_2"/>
    <property type="match status" value="1"/>
</dbReference>
<organism evidence="4 5">
    <name type="scientific">Paramecium octaurelia</name>
    <dbReference type="NCBI Taxonomy" id="43137"/>
    <lineage>
        <taxon>Eukaryota</taxon>
        <taxon>Sar</taxon>
        <taxon>Alveolata</taxon>
        <taxon>Ciliophora</taxon>
        <taxon>Intramacronucleata</taxon>
        <taxon>Oligohymenophorea</taxon>
        <taxon>Peniculida</taxon>
        <taxon>Parameciidae</taxon>
        <taxon>Paramecium</taxon>
    </lineage>
</organism>
<keyword evidence="1" id="KW-0479">Metal-binding</keyword>
<gene>
    <name evidence="4" type="ORF">POCTA_138.1.T0050055</name>
</gene>
<evidence type="ECO:0000259" key="3">
    <source>
        <dbReference type="PROSITE" id="PS50157"/>
    </source>
</evidence>
<feature type="compositionally biased region" description="Polar residues" evidence="2">
    <location>
        <begin position="115"/>
        <end position="125"/>
    </location>
</feature>
<feature type="compositionally biased region" description="Low complexity" evidence="2">
    <location>
        <begin position="38"/>
        <end position="61"/>
    </location>
</feature>
<dbReference type="AlphaFoldDB" id="A0A8S1S3E5"/>
<dbReference type="InterPro" id="IPR013087">
    <property type="entry name" value="Znf_C2H2_type"/>
</dbReference>
<protein>
    <recommendedName>
        <fullName evidence="3">C2H2-type domain-containing protein</fullName>
    </recommendedName>
</protein>
<sequence length="174" mass="20113">MIPIHQLSKAEIKVLKLLEGFSSLWYQVDQCPDPIPRNQPEQNQGNQSNQQNNSPSPSMSSLSAQEDLISNFTLQEQSNPKKQIKTLKNNYIIEDSNQGSRKYQCGKCKKIFNNHQSLGQHQQPRNKAPLTRNKESDRCHHRSDQRHNESDQCHNKSDQIIQESHPNSIENLFQ</sequence>
<feature type="domain" description="C2H2-type" evidence="3">
    <location>
        <begin position="103"/>
        <end position="123"/>
    </location>
</feature>
<proteinExistence type="predicted"/>
<feature type="compositionally biased region" description="Polar residues" evidence="2">
    <location>
        <begin position="158"/>
        <end position="174"/>
    </location>
</feature>
<evidence type="ECO:0000313" key="5">
    <source>
        <dbReference type="Proteomes" id="UP000683925"/>
    </source>
</evidence>
<accession>A0A8S1S3E5</accession>
<dbReference type="EMBL" id="CAJJDP010000004">
    <property type="protein sequence ID" value="CAD8133770.1"/>
    <property type="molecule type" value="Genomic_DNA"/>
</dbReference>
<keyword evidence="1" id="KW-0862">Zinc</keyword>
<evidence type="ECO:0000256" key="1">
    <source>
        <dbReference type="PROSITE-ProRule" id="PRU00042"/>
    </source>
</evidence>
<comment type="caution">
    <text evidence="4">The sequence shown here is derived from an EMBL/GenBank/DDBJ whole genome shotgun (WGS) entry which is preliminary data.</text>
</comment>